<keyword evidence="2" id="KW-0238">DNA-binding</keyword>
<reference evidence="2" key="1">
    <citation type="submission" date="2020-10" db="EMBL/GenBank/DDBJ databases">
        <authorList>
            <person name="Gilroy R."/>
        </authorList>
    </citation>
    <scope>NUCLEOTIDE SEQUENCE</scope>
    <source>
        <strain evidence="2">ChiGjej1B1-2707</strain>
    </source>
</reference>
<sequence>MRNHTVTVRFLDGGEERVNDSLVHVIDQLPTGMFARSHRAFMVNVGAVRSVKRDGVVLQDGSEVPVGPTYYRKLQDALLRHAQRRHAKGRGRRLGVS</sequence>
<dbReference type="AlphaFoldDB" id="A0A9D1A2G1"/>
<accession>A0A9D1A2G1</accession>
<evidence type="ECO:0000313" key="2">
    <source>
        <dbReference type="EMBL" id="HIR01843.1"/>
    </source>
</evidence>
<evidence type="ECO:0000313" key="3">
    <source>
        <dbReference type="Proteomes" id="UP000824261"/>
    </source>
</evidence>
<evidence type="ECO:0000259" key="1">
    <source>
        <dbReference type="PROSITE" id="PS50930"/>
    </source>
</evidence>
<reference evidence="2" key="2">
    <citation type="journal article" date="2021" name="PeerJ">
        <title>Extensive microbial diversity within the chicken gut microbiome revealed by metagenomics and culture.</title>
        <authorList>
            <person name="Gilroy R."/>
            <person name="Ravi A."/>
            <person name="Getino M."/>
            <person name="Pursley I."/>
            <person name="Horton D.L."/>
            <person name="Alikhan N.F."/>
            <person name="Baker D."/>
            <person name="Gharbi K."/>
            <person name="Hall N."/>
            <person name="Watson M."/>
            <person name="Adriaenssens E.M."/>
            <person name="Foster-Nyarko E."/>
            <person name="Jarju S."/>
            <person name="Secka A."/>
            <person name="Antonio M."/>
            <person name="Oren A."/>
            <person name="Chaudhuri R.R."/>
            <person name="La Ragione R."/>
            <person name="Hildebrand F."/>
            <person name="Pallen M.J."/>
        </authorList>
    </citation>
    <scope>NUCLEOTIDE SEQUENCE</scope>
    <source>
        <strain evidence="2">ChiGjej1B1-2707</strain>
    </source>
</reference>
<comment type="caution">
    <text evidence="2">The sequence shown here is derived from an EMBL/GenBank/DDBJ whole genome shotgun (WGS) entry which is preliminary data.</text>
</comment>
<dbReference type="Proteomes" id="UP000824261">
    <property type="component" value="Unassembled WGS sequence"/>
</dbReference>
<proteinExistence type="predicted"/>
<gene>
    <name evidence="2" type="ORF">IAA69_06240</name>
</gene>
<protein>
    <submittedName>
        <fullName evidence="2">LytTR family transcriptional regulator DNA-binding domain-containing protein</fullName>
    </submittedName>
</protein>
<name>A0A9D1A2G1_9ACTN</name>
<dbReference type="EMBL" id="DVGB01000076">
    <property type="protein sequence ID" value="HIR01843.1"/>
    <property type="molecule type" value="Genomic_DNA"/>
</dbReference>
<feature type="domain" description="HTH LytTR-type" evidence="1">
    <location>
        <begin position="1"/>
        <end position="80"/>
    </location>
</feature>
<dbReference type="InterPro" id="IPR007492">
    <property type="entry name" value="LytTR_DNA-bd_dom"/>
</dbReference>
<dbReference type="Pfam" id="PF04397">
    <property type="entry name" value="LytTR"/>
    <property type="match status" value="1"/>
</dbReference>
<dbReference type="SMART" id="SM00850">
    <property type="entry name" value="LytTR"/>
    <property type="match status" value="1"/>
</dbReference>
<organism evidence="2 3">
    <name type="scientific">Candidatus Aveggerthella stercoripullorum</name>
    <dbReference type="NCBI Taxonomy" id="2840688"/>
    <lineage>
        <taxon>Bacteria</taxon>
        <taxon>Bacillati</taxon>
        <taxon>Actinomycetota</taxon>
        <taxon>Coriobacteriia</taxon>
        <taxon>Eggerthellales</taxon>
        <taxon>Eggerthellaceae</taxon>
        <taxon>Eggerthellaceae incertae sedis</taxon>
        <taxon>Candidatus Aveggerthella</taxon>
    </lineage>
</organism>
<dbReference type="Gene3D" id="2.40.50.1020">
    <property type="entry name" value="LytTr DNA-binding domain"/>
    <property type="match status" value="1"/>
</dbReference>
<dbReference type="PROSITE" id="PS50930">
    <property type="entry name" value="HTH_LYTTR"/>
    <property type="match status" value="1"/>
</dbReference>
<dbReference type="GO" id="GO:0003677">
    <property type="term" value="F:DNA binding"/>
    <property type="evidence" value="ECO:0007669"/>
    <property type="project" value="UniProtKB-KW"/>
</dbReference>